<feature type="transmembrane region" description="Helical" evidence="1">
    <location>
        <begin position="31"/>
        <end position="51"/>
    </location>
</feature>
<gene>
    <name evidence="2" type="ORF">GCM10007989_29780</name>
</gene>
<protein>
    <recommendedName>
        <fullName evidence="4">Yip1 domain-containing protein</fullName>
    </recommendedName>
</protein>
<keyword evidence="1" id="KW-0472">Membrane</keyword>
<reference evidence="2" key="2">
    <citation type="submission" date="2020-09" db="EMBL/GenBank/DDBJ databases">
        <authorList>
            <person name="Sun Q."/>
            <person name="Kim S."/>
        </authorList>
    </citation>
    <scope>NUCLEOTIDE SEQUENCE</scope>
    <source>
        <strain evidence="2">KCTC 32437</strain>
    </source>
</reference>
<sequence>MKLAATLIGAVRGWGALLSNAQWRQHFNLTSAGFVAALAIYFLFAFLALSLGGLATGGTSTHALVIGLAVFGLYPCALVIATFGFRILLRRGAPVLDLLVPGTYALVFHLLLGGLLSLVGPPLVIIAVVFTGFLLVRLALAASGWPAPASVGYGVFTCVLLVGMPVTLYMLADTFTASF</sequence>
<dbReference type="RefSeq" id="WP_189426510.1">
    <property type="nucleotide sequence ID" value="NZ_BMZE01000003.1"/>
</dbReference>
<name>A0A918VWM6_9HYPH</name>
<comment type="caution">
    <text evidence="2">The sequence shown here is derived from an EMBL/GenBank/DDBJ whole genome shotgun (WGS) entry which is preliminary data.</text>
</comment>
<dbReference type="EMBL" id="BMZE01000003">
    <property type="protein sequence ID" value="GHA31757.1"/>
    <property type="molecule type" value="Genomic_DNA"/>
</dbReference>
<feature type="transmembrane region" description="Helical" evidence="1">
    <location>
        <begin position="63"/>
        <end position="89"/>
    </location>
</feature>
<feature type="transmembrane region" description="Helical" evidence="1">
    <location>
        <begin position="151"/>
        <end position="172"/>
    </location>
</feature>
<feature type="transmembrane region" description="Helical" evidence="1">
    <location>
        <begin position="123"/>
        <end position="145"/>
    </location>
</feature>
<keyword evidence="1" id="KW-1133">Transmembrane helix</keyword>
<evidence type="ECO:0008006" key="4">
    <source>
        <dbReference type="Google" id="ProtNLM"/>
    </source>
</evidence>
<keyword evidence="1" id="KW-0812">Transmembrane</keyword>
<evidence type="ECO:0000313" key="2">
    <source>
        <dbReference type="EMBL" id="GHA31757.1"/>
    </source>
</evidence>
<keyword evidence="3" id="KW-1185">Reference proteome</keyword>
<dbReference type="AlphaFoldDB" id="A0A918VWM6"/>
<proteinExistence type="predicted"/>
<feature type="transmembrane region" description="Helical" evidence="1">
    <location>
        <begin position="95"/>
        <end position="116"/>
    </location>
</feature>
<accession>A0A918VWM6</accession>
<evidence type="ECO:0000313" key="3">
    <source>
        <dbReference type="Proteomes" id="UP000646579"/>
    </source>
</evidence>
<organism evidence="2 3">
    <name type="scientific">Devosia pacifica</name>
    <dbReference type="NCBI Taxonomy" id="1335967"/>
    <lineage>
        <taxon>Bacteria</taxon>
        <taxon>Pseudomonadati</taxon>
        <taxon>Pseudomonadota</taxon>
        <taxon>Alphaproteobacteria</taxon>
        <taxon>Hyphomicrobiales</taxon>
        <taxon>Devosiaceae</taxon>
        <taxon>Devosia</taxon>
    </lineage>
</organism>
<evidence type="ECO:0000256" key="1">
    <source>
        <dbReference type="SAM" id="Phobius"/>
    </source>
</evidence>
<reference evidence="2" key="1">
    <citation type="journal article" date="2014" name="Int. J. Syst. Evol. Microbiol.">
        <title>Complete genome sequence of Corynebacterium casei LMG S-19264T (=DSM 44701T), isolated from a smear-ripened cheese.</title>
        <authorList>
            <consortium name="US DOE Joint Genome Institute (JGI-PGF)"/>
            <person name="Walter F."/>
            <person name="Albersmeier A."/>
            <person name="Kalinowski J."/>
            <person name="Ruckert C."/>
        </authorList>
    </citation>
    <scope>NUCLEOTIDE SEQUENCE</scope>
    <source>
        <strain evidence="2">KCTC 32437</strain>
    </source>
</reference>
<dbReference type="Proteomes" id="UP000646579">
    <property type="component" value="Unassembled WGS sequence"/>
</dbReference>